<organism evidence="3 4">
    <name type="scientific">Tamaricihabitans halophyticus</name>
    <dbReference type="NCBI Taxonomy" id="1262583"/>
    <lineage>
        <taxon>Bacteria</taxon>
        <taxon>Bacillati</taxon>
        <taxon>Actinomycetota</taxon>
        <taxon>Actinomycetes</taxon>
        <taxon>Pseudonocardiales</taxon>
        <taxon>Pseudonocardiaceae</taxon>
        <taxon>Tamaricihabitans</taxon>
    </lineage>
</organism>
<dbReference type="GO" id="GO:0016491">
    <property type="term" value="F:oxidoreductase activity"/>
    <property type="evidence" value="ECO:0007669"/>
    <property type="project" value="UniProtKB-KW"/>
</dbReference>
<feature type="domain" description="FAD dependent oxidoreductase" evidence="2">
    <location>
        <begin position="5"/>
        <end position="394"/>
    </location>
</feature>
<sequence length="411" mass="43779">MGPRKVVVVGAGMVGLSCAWSLQEYGIDVEVLDRAAVGSGASWGNAGFLAPALTVPLPEPSILRYGIRAVMDRHSPVRLPPRADPELARFLLRLSRNCTTARWSKAMAGYRMLNERIFESFDAQLTDGVRAEVRAADLLAAFTGAAEATGLQHELDGVVASGQQVDVELLTGDQARHAEPNLSEQIRLAMVVRGQRYIDPVAYASALAASVRARGGTITEHLAVSGIQRTAGRIRVSSADGGREADAVVLASGAWLPQLATPHGVRMPQFGGRGYSFTVPLRQPLRSPLYFPAARAALAPRGDRVRVAGVMEFQRPDAPLDPARIAATVRALRPLLAGADWSRIEDQWVGARPLSADGIPLVGPSTTEGVYIAGGHGMWGVTLGPLTGRLLAERMATGSIGPELDWLDPTR</sequence>
<dbReference type="Pfam" id="PF01266">
    <property type="entry name" value="DAO"/>
    <property type="match status" value="1"/>
</dbReference>
<dbReference type="OrthoDB" id="9806257at2"/>
<dbReference type="RefSeq" id="WP_132877729.1">
    <property type="nucleotide sequence ID" value="NZ_SLXQ01000006.1"/>
</dbReference>
<accession>A0A4R2QQ40</accession>
<evidence type="ECO:0000313" key="3">
    <source>
        <dbReference type="EMBL" id="TCP51842.1"/>
    </source>
</evidence>
<dbReference type="Gene3D" id="3.50.50.60">
    <property type="entry name" value="FAD/NAD(P)-binding domain"/>
    <property type="match status" value="2"/>
</dbReference>
<dbReference type="SUPFAM" id="SSF54373">
    <property type="entry name" value="FAD-linked reductases, C-terminal domain"/>
    <property type="match status" value="1"/>
</dbReference>
<name>A0A4R2QQ40_9PSEU</name>
<evidence type="ECO:0000313" key="4">
    <source>
        <dbReference type="Proteomes" id="UP000294911"/>
    </source>
</evidence>
<dbReference type="SUPFAM" id="SSF51905">
    <property type="entry name" value="FAD/NAD(P)-binding domain"/>
    <property type="match status" value="1"/>
</dbReference>
<gene>
    <name evidence="3" type="ORF">EV191_1066</name>
</gene>
<dbReference type="PANTHER" id="PTHR13847">
    <property type="entry name" value="SARCOSINE DEHYDROGENASE-RELATED"/>
    <property type="match status" value="1"/>
</dbReference>
<dbReference type="GO" id="GO:0005737">
    <property type="term" value="C:cytoplasm"/>
    <property type="evidence" value="ECO:0007669"/>
    <property type="project" value="TreeGrafter"/>
</dbReference>
<dbReference type="AlphaFoldDB" id="A0A4R2QQ40"/>
<proteinExistence type="predicted"/>
<dbReference type="Proteomes" id="UP000294911">
    <property type="component" value="Unassembled WGS sequence"/>
</dbReference>
<reference evidence="3 4" key="1">
    <citation type="submission" date="2019-03" db="EMBL/GenBank/DDBJ databases">
        <title>Genomic Encyclopedia of Type Strains, Phase IV (KMG-IV): sequencing the most valuable type-strain genomes for metagenomic binning, comparative biology and taxonomic classification.</title>
        <authorList>
            <person name="Goeker M."/>
        </authorList>
    </citation>
    <scope>NUCLEOTIDE SEQUENCE [LARGE SCALE GENOMIC DNA]</scope>
    <source>
        <strain evidence="3 4">DSM 45765</strain>
    </source>
</reference>
<dbReference type="InterPro" id="IPR036188">
    <property type="entry name" value="FAD/NAD-bd_sf"/>
</dbReference>
<keyword evidence="4" id="KW-1185">Reference proteome</keyword>
<protein>
    <submittedName>
        <fullName evidence="3">D-amino-acid dehydrogenase</fullName>
    </submittedName>
</protein>
<dbReference type="Gene3D" id="3.30.9.10">
    <property type="entry name" value="D-Amino Acid Oxidase, subunit A, domain 2"/>
    <property type="match status" value="1"/>
</dbReference>
<keyword evidence="1" id="KW-0560">Oxidoreductase</keyword>
<dbReference type="EMBL" id="SLXQ01000006">
    <property type="protein sequence ID" value="TCP51842.1"/>
    <property type="molecule type" value="Genomic_DNA"/>
</dbReference>
<dbReference type="PANTHER" id="PTHR13847:SF289">
    <property type="entry name" value="GLYCINE OXIDASE"/>
    <property type="match status" value="1"/>
</dbReference>
<comment type="caution">
    <text evidence="3">The sequence shown here is derived from an EMBL/GenBank/DDBJ whole genome shotgun (WGS) entry which is preliminary data.</text>
</comment>
<dbReference type="InterPro" id="IPR006076">
    <property type="entry name" value="FAD-dep_OxRdtase"/>
</dbReference>
<dbReference type="PROSITE" id="PS51257">
    <property type="entry name" value="PROKAR_LIPOPROTEIN"/>
    <property type="match status" value="1"/>
</dbReference>
<evidence type="ECO:0000256" key="1">
    <source>
        <dbReference type="ARBA" id="ARBA00023002"/>
    </source>
</evidence>
<evidence type="ECO:0000259" key="2">
    <source>
        <dbReference type="Pfam" id="PF01266"/>
    </source>
</evidence>